<evidence type="ECO:0000313" key="2">
    <source>
        <dbReference type="WBParaSite" id="PDA_v2.g5880.t1"/>
    </source>
</evidence>
<dbReference type="AlphaFoldDB" id="A0A914QVL8"/>
<accession>A0A914QVL8</accession>
<sequence>MLFAYVITLDLEPLVSTQKKVEPKKYRYKDRFKGTKEDDLMIKDLILHVKSIDLEIQQLALSKLSKILHRPKCLIENLVENGILPILVEFLQSET</sequence>
<organism evidence="1 2">
    <name type="scientific">Panagrolaimus davidi</name>
    <dbReference type="NCBI Taxonomy" id="227884"/>
    <lineage>
        <taxon>Eukaryota</taxon>
        <taxon>Metazoa</taxon>
        <taxon>Ecdysozoa</taxon>
        <taxon>Nematoda</taxon>
        <taxon>Chromadorea</taxon>
        <taxon>Rhabditida</taxon>
        <taxon>Tylenchina</taxon>
        <taxon>Panagrolaimomorpha</taxon>
        <taxon>Panagrolaimoidea</taxon>
        <taxon>Panagrolaimidae</taxon>
        <taxon>Panagrolaimus</taxon>
    </lineage>
</organism>
<reference evidence="2" key="1">
    <citation type="submission" date="2022-11" db="UniProtKB">
        <authorList>
            <consortium name="WormBaseParasite"/>
        </authorList>
    </citation>
    <scope>IDENTIFICATION</scope>
</reference>
<dbReference type="InterPro" id="IPR016024">
    <property type="entry name" value="ARM-type_fold"/>
</dbReference>
<name>A0A914QVL8_9BILA</name>
<proteinExistence type="predicted"/>
<dbReference type="WBParaSite" id="PDA_v2.g5880.t1">
    <property type="protein sequence ID" value="PDA_v2.g5880.t1"/>
    <property type="gene ID" value="PDA_v2.g5880"/>
</dbReference>
<dbReference type="SUPFAM" id="SSF48371">
    <property type="entry name" value="ARM repeat"/>
    <property type="match status" value="1"/>
</dbReference>
<evidence type="ECO:0000313" key="1">
    <source>
        <dbReference type="Proteomes" id="UP000887578"/>
    </source>
</evidence>
<dbReference type="Proteomes" id="UP000887578">
    <property type="component" value="Unplaced"/>
</dbReference>
<dbReference type="Gene3D" id="1.25.10.10">
    <property type="entry name" value="Leucine-rich Repeat Variant"/>
    <property type="match status" value="1"/>
</dbReference>
<dbReference type="InterPro" id="IPR011989">
    <property type="entry name" value="ARM-like"/>
</dbReference>
<keyword evidence="1" id="KW-1185">Reference proteome</keyword>
<protein>
    <submittedName>
        <fullName evidence="2">Uncharacterized protein</fullName>
    </submittedName>
</protein>